<accession>A0AAV8SHT7</accession>
<organism evidence="2 3">
    <name type="scientific">Erythroxylum novogranatense</name>
    <dbReference type="NCBI Taxonomy" id="1862640"/>
    <lineage>
        <taxon>Eukaryota</taxon>
        <taxon>Viridiplantae</taxon>
        <taxon>Streptophyta</taxon>
        <taxon>Embryophyta</taxon>
        <taxon>Tracheophyta</taxon>
        <taxon>Spermatophyta</taxon>
        <taxon>Magnoliopsida</taxon>
        <taxon>eudicotyledons</taxon>
        <taxon>Gunneridae</taxon>
        <taxon>Pentapetalae</taxon>
        <taxon>rosids</taxon>
        <taxon>fabids</taxon>
        <taxon>Malpighiales</taxon>
        <taxon>Erythroxylaceae</taxon>
        <taxon>Erythroxylum</taxon>
    </lineage>
</organism>
<dbReference type="Pfam" id="PF14111">
    <property type="entry name" value="DUF4283"/>
    <property type="match status" value="1"/>
</dbReference>
<proteinExistence type="predicted"/>
<dbReference type="AlphaFoldDB" id="A0AAV8SHT7"/>
<dbReference type="InterPro" id="IPR040256">
    <property type="entry name" value="At4g02000-like"/>
</dbReference>
<comment type="caution">
    <text evidence="2">The sequence shown here is derived from an EMBL/GenBank/DDBJ whole genome shotgun (WGS) entry which is preliminary data.</text>
</comment>
<dbReference type="PANTHER" id="PTHR31286">
    <property type="entry name" value="GLYCINE-RICH CELL WALL STRUCTURAL PROTEIN 1.8-LIKE"/>
    <property type="match status" value="1"/>
</dbReference>
<dbReference type="Proteomes" id="UP001159364">
    <property type="component" value="Linkage Group LG11"/>
</dbReference>
<dbReference type="PANTHER" id="PTHR31286:SF99">
    <property type="entry name" value="DUF4283 DOMAIN-CONTAINING PROTEIN"/>
    <property type="match status" value="1"/>
</dbReference>
<protein>
    <recommendedName>
        <fullName evidence="1">DUF4283 domain-containing protein</fullName>
    </recommendedName>
</protein>
<name>A0AAV8SHT7_9ROSI</name>
<reference evidence="2 3" key="1">
    <citation type="submission" date="2021-09" db="EMBL/GenBank/DDBJ databases">
        <title>Genomic insights and catalytic innovation underlie evolution of tropane alkaloids biosynthesis.</title>
        <authorList>
            <person name="Wang Y.-J."/>
            <person name="Tian T."/>
            <person name="Huang J.-P."/>
            <person name="Huang S.-X."/>
        </authorList>
    </citation>
    <scope>NUCLEOTIDE SEQUENCE [LARGE SCALE GENOMIC DNA]</scope>
    <source>
        <strain evidence="2">KIB-2018</strain>
        <tissue evidence="2">Leaf</tissue>
    </source>
</reference>
<keyword evidence="3" id="KW-1185">Reference proteome</keyword>
<evidence type="ECO:0000313" key="3">
    <source>
        <dbReference type="Proteomes" id="UP001159364"/>
    </source>
</evidence>
<feature type="domain" description="DUF4283" evidence="1">
    <location>
        <begin position="78"/>
        <end position="136"/>
    </location>
</feature>
<sequence>MTWDGMELQKTELENHIVECARVDVIGVVSNTTSIETVKDSRSIEDENTSDVIMDVLNGVVEVVNDSCRLGYQTSSSRLKQLWKLRGPMKVVDLKHDYFLVRFLEEDDYLHALNVGPWTIYGQTLSVQRWVPTFPPIQGSVNRAVMWVRFPDLPITRYYPGIITALGNTIGKTVKIDKLTLQA</sequence>
<dbReference type="EMBL" id="JAIWQS010000011">
    <property type="protein sequence ID" value="KAJ8751574.1"/>
    <property type="molecule type" value="Genomic_DNA"/>
</dbReference>
<evidence type="ECO:0000259" key="1">
    <source>
        <dbReference type="Pfam" id="PF14111"/>
    </source>
</evidence>
<dbReference type="InterPro" id="IPR025558">
    <property type="entry name" value="DUF4283"/>
</dbReference>
<gene>
    <name evidence="2" type="ORF">K2173_016819</name>
</gene>
<evidence type="ECO:0000313" key="2">
    <source>
        <dbReference type="EMBL" id="KAJ8751574.1"/>
    </source>
</evidence>